<sequence>MNENEVKPYIDRLKKDPSLNEILNFTEAILKKLPENEKATDNIEAPKDNQLNAETLNSLVTAAQGFINPTTLSLLSRTLNQSEIKEKDSDTTSLKHKVEQLSAELSEVKEELNQTKIQLTEKNQRLEELETTVQYLKRRRRR</sequence>
<evidence type="ECO:0000313" key="3">
    <source>
        <dbReference type="Proteomes" id="UP000031014"/>
    </source>
</evidence>
<name>A0A0A8X1Y3_MESS1</name>
<dbReference type="EMBL" id="BASE01000044">
    <property type="protein sequence ID" value="GAM13990.1"/>
    <property type="molecule type" value="Genomic_DNA"/>
</dbReference>
<dbReference type="Gene3D" id="1.20.5.340">
    <property type="match status" value="1"/>
</dbReference>
<proteinExistence type="predicted"/>
<comment type="caution">
    <text evidence="2">The sequence shown here is derived from an EMBL/GenBank/DDBJ whole genome shotgun (WGS) entry which is preliminary data.</text>
</comment>
<dbReference type="Proteomes" id="UP000031014">
    <property type="component" value="Unassembled WGS sequence"/>
</dbReference>
<protein>
    <submittedName>
        <fullName evidence="2">Uncharacterized protein</fullName>
    </submittedName>
</protein>
<dbReference type="AlphaFoldDB" id="A0A0A8X1Y3"/>
<evidence type="ECO:0000256" key="1">
    <source>
        <dbReference type="SAM" id="Coils"/>
    </source>
</evidence>
<reference evidence="2 3" key="1">
    <citation type="submission" date="2013-06" db="EMBL/GenBank/DDBJ databases">
        <title>Whole genome shotgun sequence of Bacillus selenatarsenatis SF-1.</title>
        <authorList>
            <person name="Kuroda M."/>
            <person name="Sei K."/>
            <person name="Yamashita M."/>
            <person name="Ike M."/>
        </authorList>
    </citation>
    <scope>NUCLEOTIDE SEQUENCE [LARGE SCALE GENOMIC DNA]</scope>
    <source>
        <strain evidence="2 3">SF-1</strain>
    </source>
</reference>
<evidence type="ECO:0000313" key="2">
    <source>
        <dbReference type="EMBL" id="GAM13990.1"/>
    </source>
</evidence>
<dbReference type="OrthoDB" id="2867176at2"/>
<keyword evidence="1" id="KW-0175">Coiled coil</keyword>
<accession>A0A0A8X1Y3</accession>
<organism evidence="2 3">
    <name type="scientific">Mesobacillus selenatarsenatis (strain DSM 18680 / JCM 14380 / FERM P-15431 / SF-1)</name>
    <dbReference type="NCBI Taxonomy" id="1321606"/>
    <lineage>
        <taxon>Bacteria</taxon>
        <taxon>Bacillati</taxon>
        <taxon>Bacillota</taxon>
        <taxon>Bacilli</taxon>
        <taxon>Bacillales</taxon>
        <taxon>Bacillaceae</taxon>
        <taxon>Mesobacillus</taxon>
    </lineage>
</organism>
<keyword evidence="3" id="KW-1185">Reference proteome</keyword>
<dbReference type="RefSeq" id="WP_041965788.1">
    <property type="nucleotide sequence ID" value="NZ_BASE01000044.1"/>
</dbReference>
<feature type="coiled-coil region" evidence="1">
    <location>
        <begin position="91"/>
        <end position="139"/>
    </location>
</feature>
<gene>
    <name evidence="2" type="ORF">SAMD00020551_2137</name>
</gene>